<dbReference type="CDD" id="cd00293">
    <property type="entry name" value="USP-like"/>
    <property type="match status" value="1"/>
</dbReference>
<dbReference type="KEGG" id="nmv:NITMOv2_3935"/>
<dbReference type="PANTHER" id="PTHR31964:SF113">
    <property type="entry name" value="USPA DOMAIN-CONTAINING PROTEIN"/>
    <property type="match status" value="1"/>
</dbReference>
<dbReference type="Gene3D" id="3.40.50.620">
    <property type="entry name" value="HUPs"/>
    <property type="match status" value="2"/>
</dbReference>
<dbReference type="OrthoDB" id="9772177at2"/>
<evidence type="ECO:0000259" key="2">
    <source>
        <dbReference type="Pfam" id="PF00582"/>
    </source>
</evidence>
<dbReference type="PRINTS" id="PR01438">
    <property type="entry name" value="UNVRSLSTRESS"/>
</dbReference>
<evidence type="ECO:0000313" key="4">
    <source>
        <dbReference type="Proteomes" id="UP000069205"/>
    </source>
</evidence>
<dbReference type="InterPro" id="IPR014729">
    <property type="entry name" value="Rossmann-like_a/b/a_fold"/>
</dbReference>
<dbReference type="RefSeq" id="WP_053381197.1">
    <property type="nucleotide sequence ID" value="NZ_CP011801.1"/>
</dbReference>
<reference evidence="3 4" key="1">
    <citation type="journal article" date="2015" name="Proc. Natl. Acad. Sci. U.S.A.">
        <title>Expanded metabolic versatility of ubiquitous nitrite-oxidizing bacteria from the genus Nitrospira.</title>
        <authorList>
            <person name="Koch H."/>
            <person name="Lucker S."/>
            <person name="Albertsen M."/>
            <person name="Kitzinger K."/>
            <person name="Herbold C."/>
            <person name="Spieck E."/>
            <person name="Nielsen P.H."/>
            <person name="Wagner M."/>
            <person name="Daims H."/>
        </authorList>
    </citation>
    <scope>NUCLEOTIDE SEQUENCE [LARGE SCALE GENOMIC DNA]</scope>
    <source>
        <strain evidence="3 4">NSP M-1</strain>
    </source>
</reference>
<proteinExistence type="inferred from homology"/>
<dbReference type="EMBL" id="CP011801">
    <property type="protein sequence ID" value="ALA60320.1"/>
    <property type="molecule type" value="Genomic_DNA"/>
</dbReference>
<evidence type="ECO:0000256" key="1">
    <source>
        <dbReference type="ARBA" id="ARBA00008791"/>
    </source>
</evidence>
<dbReference type="Pfam" id="PF00582">
    <property type="entry name" value="Usp"/>
    <property type="match status" value="2"/>
</dbReference>
<feature type="domain" description="UspA" evidence="2">
    <location>
        <begin position="2"/>
        <end position="142"/>
    </location>
</feature>
<dbReference type="PANTHER" id="PTHR31964">
    <property type="entry name" value="ADENINE NUCLEOTIDE ALPHA HYDROLASES-LIKE SUPERFAMILY PROTEIN"/>
    <property type="match status" value="1"/>
</dbReference>
<dbReference type="STRING" id="42253.NITMOv2_3935"/>
<dbReference type="PATRIC" id="fig|42253.5.peg.3880"/>
<name>A0A0K2GH84_NITMO</name>
<gene>
    <name evidence="3" type="ORF">NITMOv2_3935</name>
</gene>
<dbReference type="InterPro" id="IPR006015">
    <property type="entry name" value="Universal_stress_UspA"/>
</dbReference>
<keyword evidence="4" id="KW-1185">Reference proteome</keyword>
<accession>A0A0K2GH84</accession>
<sequence length="285" mass="30816">MRVIAGVDWSEESFAAVEQLGQLYRPEEVVIAHGVDLGMFQSPMVAEAVNLQGYDEFRQAMIDAGQRVVDRARTLLPADIPSVKTVCDIHHAASFITDQTQALKADLVVVGTHDRSRVTELFVGSVSHDVLLHGGTTTLIVKRKAAPVSRVLIAVEGRADATRVQTWLTTHPFRTPVAAAVLCVVPTFQMLDPHPVIGLQKLVEENIRQAEQLVRGTAQALASPHYSTSSEVRTGDPVTAVCDAARSYDLLVVGSHGRTGLDRFLLGSISHGIVHRAGLSVLVVR</sequence>
<dbReference type="SUPFAM" id="SSF52402">
    <property type="entry name" value="Adenine nucleotide alpha hydrolases-like"/>
    <property type="match status" value="2"/>
</dbReference>
<dbReference type="Proteomes" id="UP000069205">
    <property type="component" value="Chromosome"/>
</dbReference>
<protein>
    <submittedName>
        <fullName evidence="3">Putative Universal stress protein</fullName>
    </submittedName>
</protein>
<evidence type="ECO:0000313" key="3">
    <source>
        <dbReference type="EMBL" id="ALA60320.1"/>
    </source>
</evidence>
<dbReference type="InterPro" id="IPR006016">
    <property type="entry name" value="UspA"/>
</dbReference>
<comment type="similarity">
    <text evidence="1">Belongs to the universal stress protein A family.</text>
</comment>
<organism evidence="3 4">
    <name type="scientific">Nitrospira moscoviensis</name>
    <dbReference type="NCBI Taxonomy" id="42253"/>
    <lineage>
        <taxon>Bacteria</taxon>
        <taxon>Pseudomonadati</taxon>
        <taxon>Nitrospirota</taxon>
        <taxon>Nitrospiria</taxon>
        <taxon>Nitrospirales</taxon>
        <taxon>Nitrospiraceae</taxon>
        <taxon>Nitrospira</taxon>
    </lineage>
</organism>
<dbReference type="AlphaFoldDB" id="A0A0K2GH84"/>
<feature type="domain" description="UspA" evidence="2">
    <location>
        <begin position="150"/>
        <end position="285"/>
    </location>
</feature>